<dbReference type="Proteomes" id="UP001213979">
    <property type="component" value="Unassembled WGS sequence"/>
</dbReference>
<evidence type="ECO:0000313" key="6">
    <source>
        <dbReference type="EMBL" id="MDE8563114.1"/>
    </source>
</evidence>
<dbReference type="PRINTS" id="PR01006">
    <property type="entry name" value="FLGHOOKFLIE"/>
</dbReference>
<comment type="subcellular location">
    <subcellularLocation>
        <location evidence="1 4">Bacterial flagellum basal body</location>
    </subcellularLocation>
</comment>
<dbReference type="GO" id="GO:0005198">
    <property type="term" value="F:structural molecule activity"/>
    <property type="evidence" value="ECO:0007669"/>
    <property type="project" value="UniProtKB-UniRule"/>
</dbReference>
<dbReference type="EMBL" id="JAQOTG010000002">
    <property type="protein sequence ID" value="MDE8563114.1"/>
    <property type="molecule type" value="Genomic_DNA"/>
</dbReference>
<organism evidence="7 9">
    <name type="scientific">Anoxybacteroides rupiense</name>
    <dbReference type="NCBI Taxonomy" id="311460"/>
    <lineage>
        <taxon>Bacteria</taxon>
        <taxon>Bacillati</taxon>
        <taxon>Bacillota</taxon>
        <taxon>Bacilli</taxon>
        <taxon>Bacillales</taxon>
        <taxon>Anoxybacillaceae</taxon>
        <taxon>Anoxybacteroides</taxon>
    </lineage>
</organism>
<protein>
    <recommendedName>
        <fullName evidence="4 5">Flagellar hook-basal body complex protein FliE</fullName>
    </recommendedName>
</protein>
<gene>
    <name evidence="4 7" type="primary">fliE</name>
    <name evidence="7" type="ORF">P9850_01140</name>
    <name evidence="6" type="ORF">PNH38_04345</name>
</gene>
<accession>A0ABD5IQE7</accession>
<evidence type="ECO:0000313" key="7">
    <source>
        <dbReference type="EMBL" id="MED5050474.1"/>
    </source>
</evidence>
<evidence type="ECO:0000256" key="1">
    <source>
        <dbReference type="ARBA" id="ARBA00004117"/>
    </source>
</evidence>
<dbReference type="GO" id="GO:0009425">
    <property type="term" value="C:bacterial-type flagellum basal body"/>
    <property type="evidence" value="ECO:0007669"/>
    <property type="project" value="UniProtKB-SubCell"/>
</dbReference>
<dbReference type="NCBIfam" id="TIGR00205">
    <property type="entry name" value="fliE"/>
    <property type="match status" value="1"/>
</dbReference>
<dbReference type="PANTHER" id="PTHR34653:SF1">
    <property type="entry name" value="FLAGELLAR HOOK-BASAL BODY COMPLEX PROTEIN FLIE"/>
    <property type="match status" value="1"/>
</dbReference>
<dbReference type="EMBL" id="JARTLI010000002">
    <property type="protein sequence ID" value="MED5050474.1"/>
    <property type="molecule type" value="Genomic_DNA"/>
</dbReference>
<dbReference type="Proteomes" id="UP001339962">
    <property type="component" value="Unassembled WGS sequence"/>
</dbReference>
<reference evidence="6 8" key="1">
    <citation type="submission" date="2023-01" db="EMBL/GenBank/DDBJ databases">
        <title>Genome-based reclassification of Anoxybacillus geothermalis as a later heterotypic synonym of Anoxybacillus rupiensis.</title>
        <authorList>
            <person name="Inan Bektas K."/>
            <person name="Canakci S."/>
            <person name="Belduz A.A."/>
            <person name="Guler H.H."/>
        </authorList>
    </citation>
    <scope>NUCLEOTIDE SEQUENCE [LARGE SCALE GENOMIC DNA]</scope>
    <source>
        <strain evidence="6 8">DSM 17127</strain>
    </source>
</reference>
<dbReference type="RefSeq" id="WP_044746146.1">
    <property type="nucleotide sequence ID" value="NZ_JACIDF010000001.1"/>
</dbReference>
<reference evidence="7 9" key="2">
    <citation type="submission" date="2023-03" db="EMBL/GenBank/DDBJ databases">
        <title>Bacillus Genome Sequencing.</title>
        <authorList>
            <person name="Dunlap C."/>
        </authorList>
    </citation>
    <scope>NUCLEOTIDE SEQUENCE [LARGE SCALE GENOMIC DNA]</scope>
    <source>
        <strain evidence="7 9">NRS-38</strain>
    </source>
</reference>
<dbReference type="HAMAP" id="MF_00724">
    <property type="entry name" value="FliE"/>
    <property type="match status" value="1"/>
</dbReference>
<name>A0ABD5IQE7_9BACL</name>
<evidence type="ECO:0000256" key="4">
    <source>
        <dbReference type="HAMAP-Rule" id="MF_00724"/>
    </source>
</evidence>
<dbReference type="Pfam" id="PF02049">
    <property type="entry name" value="FliE"/>
    <property type="match status" value="1"/>
</dbReference>
<keyword evidence="7" id="KW-0282">Flagellum</keyword>
<evidence type="ECO:0000256" key="2">
    <source>
        <dbReference type="ARBA" id="ARBA00009272"/>
    </source>
</evidence>
<evidence type="ECO:0000256" key="3">
    <source>
        <dbReference type="ARBA" id="ARBA00023143"/>
    </source>
</evidence>
<dbReference type="PANTHER" id="PTHR34653">
    <property type="match status" value="1"/>
</dbReference>
<dbReference type="AlphaFoldDB" id="A0ABD5IQE7"/>
<comment type="similarity">
    <text evidence="2 4">Belongs to the FliE family.</text>
</comment>
<keyword evidence="3 4" id="KW-0975">Bacterial flagellum</keyword>
<evidence type="ECO:0000256" key="5">
    <source>
        <dbReference type="NCBIfam" id="TIGR00205"/>
    </source>
</evidence>
<dbReference type="GO" id="GO:0097588">
    <property type="term" value="P:archaeal or bacterial-type flagellum-dependent cell motility"/>
    <property type="evidence" value="ECO:0007669"/>
    <property type="project" value="UniProtKB-UniRule"/>
</dbReference>
<evidence type="ECO:0000313" key="9">
    <source>
        <dbReference type="Proteomes" id="UP001339962"/>
    </source>
</evidence>
<keyword evidence="8" id="KW-1185">Reference proteome</keyword>
<dbReference type="InterPro" id="IPR001624">
    <property type="entry name" value="FliE"/>
</dbReference>
<keyword evidence="7" id="KW-0966">Cell projection</keyword>
<sequence length="97" mass="10626">MINGIQNSFFSTAAPSSSIKAADVQKSFANFLKDAIQQVNDQQVAADQLTDKLVKGENVDLHQVMIAAQKAGISLQLAVEVRNKAVEAYQEMMRMQV</sequence>
<proteinExistence type="inferred from homology"/>
<keyword evidence="7" id="KW-0969">Cilium</keyword>
<evidence type="ECO:0000313" key="8">
    <source>
        <dbReference type="Proteomes" id="UP001213979"/>
    </source>
</evidence>
<comment type="caution">
    <text evidence="7">The sequence shown here is derived from an EMBL/GenBank/DDBJ whole genome shotgun (WGS) entry which is preliminary data.</text>
</comment>